<feature type="compositionally biased region" description="Low complexity" evidence="1">
    <location>
        <begin position="174"/>
        <end position="191"/>
    </location>
</feature>
<evidence type="ECO:0000313" key="4">
    <source>
        <dbReference type="WBParaSite" id="TTAC_0000379201-mRNA-1"/>
    </source>
</evidence>
<dbReference type="WBParaSite" id="TTAC_0000379201-mRNA-1">
    <property type="protein sequence ID" value="TTAC_0000379201-mRNA-1"/>
    <property type="gene ID" value="TTAC_0000379201"/>
</dbReference>
<feature type="compositionally biased region" description="Low complexity" evidence="1">
    <location>
        <begin position="147"/>
        <end position="163"/>
    </location>
</feature>
<feature type="region of interest" description="Disordered" evidence="1">
    <location>
        <begin position="141"/>
        <end position="195"/>
    </location>
</feature>
<proteinExistence type="predicted"/>
<organism evidence="4">
    <name type="scientific">Hydatigena taeniaeformis</name>
    <name type="common">Feline tapeworm</name>
    <name type="synonym">Taenia taeniaeformis</name>
    <dbReference type="NCBI Taxonomy" id="6205"/>
    <lineage>
        <taxon>Eukaryota</taxon>
        <taxon>Metazoa</taxon>
        <taxon>Spiralia</taxon>
        <taxon>Lophotrochozoa</taxon>
        <taxon>Platyhelminthes</taxon>
        <taxon>Cestoda</taxon>
        <taxon>Eucestoda</taxon>
        <taxon>Cyclophyllidea</taxon>
        <taxon>Taeniidae</taxon>
        <taxon>Hydatigera</taxon>
    </lineage>
</organism>
<dbReference type="EMBL" id="UYWX01003031">
    <property type="protein sequence ID" value="VDM23341.1"/>
    <property type="molecule type" value="Genomic_DNA"/>
</dbReference>
<gene>
    <name evidence="2" type="ORF">TTAC_LOCUS3777</name>
</gene>
<feature type="region of interest" description="Disordered" evidence="1">
    <location>
        <begin position="408"/>
        <end position="430"/>
    </location>
</feature>
<dbReference type="Proteomes" id="UP000274429">
    <property type="component" value="Unassembled WGS sequence"/>
</dbReference>
<dbReference type="STRING" id="6205.A0A0R3WSQ2"/>
<name>A0A0R3WSQ2_HYDTA</name>
<dbReference type="OrthoDB" id="5232919at2759"/>
<feature type="compositionally biased region" description="Basic and acidic residues" evidence="1">
    <location>
        <begin position="522"/>
        <end position="531"/>
    </location>
</feature>
<dbReference type="AlphaFoldDB" id="A0A0R3WSQ2"/>
<feature type="region of interest" description="Disordered" evidence="1">
    <location>
        <begin position="208"/>
        <end position="246"/>
    </location>
</feature>
<feature type="region of interest" description="Disordered" evidence="1">
    <location>
        <begin position="329"/>
        <end position="348"/>
    </location>
</feature>
<evidence type="ECO:0000256" key="1">
    <source>
        <dbReference type="SAM" id="MobiDB-lite"/>
    </source>
</evidence>
<keyword evidence="3" id="KW-1185">Reference proteome</keyword>
<evidence type="ECO:0000313" key="3">
    <source>
        <dbReference type="Proteomes" id="UP000274429"/>
    </source>
</evidence>
<accession>A0A0R3WSQ2</accession>
<reference evidence="4" key="1">
    <citation type="submission" date="2017-02" db="UniProtKB">
        <authorList>
            <consortium name="WormBaseParasite"/>
        </authorList>
    </citation>
    <scope>IDENTIFICATION</scope>
</reference>
<feature type="region of interest" description="Disordered" evidence="1">
    <location>
        <begin position="500"/>
        <end position="554"/>
    </location>
</feature>
<sequence length="554" mass="59808">MQANESKSFHWQRKTSSIERIPTALCQQPASKCEPTSARQPLTHKQFSQEYERSSSLSELIAPKLHRKEVFESALGASVPVDRDLASKLTVTSPKSGNSIYDRVAAALNHSENLPVQILGLPPDHRRHSAFASTTTHITASIDHTKSTSGSSQQSSGSSYTGSVGKQHTMIAPATLSSSTSTVATTTSKSHVSTHVRQRLKDCVLNKRRSKESVTTGSGTASFVSPSMELDEDRGPNATGCPNHTIDSERVFNSGYGVSQMMCTTSQLTPGQRSAFLTDTGKQLANLPPWVFIALSAGQEIRFNIDASMVAPRNTSVLLRKTLSEPSLKVRGSSGGLKHKTNRSDRRSVNPLAVAAAVASSAPYFSHHTRGSRSISEAGDVGQCLGLQKTSSRPLPTLSQLTLENKELSKHSEENDNTPMEVASEVDSRTVTASMNCGTADVDMNETHEAMSKSPQRSDDNEAVQEFLAALATNPVAMSGGLLKATQNYLTLVREYMKQEKNKNSRGGSPKSMDQSVGLSKESSELCEPGRGRQQPSQAPYRRCKQVSGLLSRT</sequence>
<protein>
    <submittedName>
        <fullName evidence="4">Non-specific serine/threonine protein kinase</fullName>
    </submittedName>
</protein>
<reference evidence="2 3" key="2">
    <citation type="submission" date="2018-11" db="EMBL/GenBank/DDBJ databases">
        <authorList>
            <consortium name="Pathogen Informatics"/>
        </authorList>
    </citation>
    <scope>NUCLEOTIDE SEQUENCE [LARGE SCALE GENOMIC DNA]</scope>
</reference>
<feature type="compositionally biased region" description="Polar residues" evidence="1">
    <location>
        <begin position="213"/>
        <end position="225"/>
    </location>
</feature>
<evidence type="ECO:0000313" key="2">
    <source>
        <dbReference type="EMBL" id="VDM23341.1"/>
    </source>
</evidence>